<dbReference type="InterPro" id="IPR033132">
    <property type="entry name" value="GH_1_N_CS"/>
</dbReference>
<evidence type="ECO:0000256" key="3">
    <source>
        <dbReference type="ARBA" id="ARBA00023295"/>
    </source>
</evidence>
<organism evidence="6 7">
    <name type="scientific">Spinacia oleracea</name>
    <name type="common">Spinach</name>
    <dbReference type="NCBI Taxonomy" id="3562"/>
    <lineage>
        <taxon>Eukaryota</taxon>
        <taxon>Viridiplantae</taxon>
        <taxon>Streptophyta</taxon>
        <taxon>Embryophyta</taxon>
        <taxon>Tracheophyta</taxon>
        <taxon>Spermatophyta</taxon>
        <taxon>Magnoliopsida</taxon>
        <taxon>eudicotyledons</taxon>
        <taxon>Gunneridae</taxon>
        <taxon>Pentapetalae</taxon>
        <taxon>Caryophyllales</taxon>
        <taxon>Chenopodiaceae</taxon>
        <taxon>Chenopodioideae</taxon>
        <taxon>Anserineae</taxon>
        <taxon>Spinacia</taxon>
    </lineage>
</organism>
<keyword evidence="6" id="KW-1185">Reference proteome</keyword>
<proteinExistence type="inferred from homology"/>
<dbReference type="AlphaFoldDB" id="A0A9R0JA88"/>
<evidence type="ECO:0000256" key="4">
    <source>
        <dbReference type="RuleBase" id="RU003690"/>
    </source>
</evidence>
<dbReference type="GO" id="GO:0005975">
    <property type="term" value="P:carbohydrate metabolic process"/>
    <property type="evidence" value="ECO:0007669"/>
    <property type="project" value="InterPro"/>
</dbReference>
<dbReference type="GeneID" id="110802166"/>
<dbReference type="KEGG" id="soe:110802166"/>
<dbReference type="PRINTS" id="PR00131">
    <property type="entry name" value="GLHYDRLASE1"/>
</dbReference>
<gene>
    <name evidence="7" type="primary">LOC110802166</name>
</gene>
<dbReference type="PROSITE" id="PS00653">
    <property type="entry name" value="GLYCOSYL_HYDROL_F1_2"/>
    <property type="match status" value="1"/>
</dbReference>
<dbReference type="Gene3D" id="3.20.20.80">
    <property type="entry name" value="Glycosidases"/>
    <property type="match status" value="1"/>
</dbReference>
<dbReference type="PANTHER" id="PTHR10353:SF137">
    <property type="entry name" value="MYROSINASE 3-RELATED"/>
    <property type="match status" value="1"/>
</dbReference>
<name>A0A9R0JA88_SPIOL</name>
<dbReference type="InterPro" id="IPR001360">
    <property type="entry name" value="Glyco_hydro_1"/>
</dbReference>
<reference evidence="7" key="2">
    <citation type="submission" date="2025-08" db="UniProtKB">
        <authorList>
            <consortium name="RefSeq"/>
        </authorList>
    </citation>
    <scope>IDENTIFICATION</scope>
    <source>
        <tissue evidence="7">Leaf</tissue>
    </source>
</reference>
<dbReference type="SUPFAM" id="SSF51445">
    <property type="entry name" value="(Trans)glycosidases"/>
    <property type="match status" value="1"/>
</dbReference>
<protein>
    <submittedName>
        <fullName evidence="7">Beta-glucosidase 24</fullName>
    </submittedName>
</protein>
<keyword evidence="2" id="KW-0378">Hydrolase</keyword>
<accession>A0A9R0JA88</accession>
<dbReference type="Proteomes" id="UP000813463">
    <property type="component" value="Chromosome 4"/>
</dbReference>
<evidence type="ECO:0000256" key="5">
    <source>
        <dbReference type="SAM" id="SignalP"/>
    </source>
</evidence>
<evidence type="ECO:0000256" key="2">
    <source>
        <dbReference type="ARBA" id="ARBA00022801"/>
    </source>
</evidence>
<keyword evidence="5" id="KW-0732">Signal</keyword>
<sequence>MEVQTYVFLFQLLLLLLMLGNSNCGPDINAVRADYGIGALNRSSFPAGFVFGTASSSYQYEGAAHEDGKGSSIWDTFTHKYPEKIKDRSNGDVAIDSYHLYKEDVKIMKKMGLDAYRFSFSWSRILPYGKLRKGVNLKGLVYYHNLIDELIANGIKPFVTLFHWDLPQALEDEYGGFLSPYIVDDFRDYANVCFKEFGNKVKHWITLNEPWSYSYGAYANGILAPGRCSKWQKFNCTGGDSATEPYMAAHHQLLAHAAAVDLYRRKYQASQKGIIGITLVSHWFVPLSEVQHHQFAALRAFDFMFGWFMDPITKGEYPRTMRSLVKGRLPKFSMEQSRMVNGSFDFLGLNYYTAYYASYSPGLKLAKHSYITDSIVTQTVERKGIPIGPKAGSDWLHVYPRGIRDLLLYLKRRYNNPLIYITENGVDEVNNDKLSLKEALNDQMRVGYYHDHLAFLNLAIKEGVNVKGYFAWSLLDNFEWSSGYTVRFGINYVDYKDGLKRYPKLSAFWFKKFLHNKK</sequence>
<keyword evidence="3" id="KW-0326">Glycosidase</keyword>
<reference evidence="6" key="1">
    <citation type="journal article" date="2021" name="Nat. Commun.">
        <title>Genomic analyses provide insights into spinach domestication and the genetic basis of agronomic traits.</title>
        <authorList>
            <person name="Cai X."/>
            <person name="Sun X."/>
            <person name="Xu C."/>
            <person name="Sun H."/>
            <person name="Wang X."/>
            <person name="Ge C."/>
            <person name="Zhang Z."/>
            <person name="Wang Q."/>
            <person name="Fei Z."/>
            <person name="Jiao C."/>
            <person name="Wang Q."/>
        </authorList>
    </citation>
    <scope>NUCLEOTIDE SEQUENCE [LARGE SCALE GENOMIC DNA]</scope>
    <source>
        <strain evidence="6">cv. Varoflay</strain>
    </source>
</reference>
<dbReference type="InterPro" id="IPR017853">
    <property type="entry name" value="GH"/>
</dbReference>
<evidence type="ECO:0000256" key="1">
    <source>
        <dbReference type="ARBA" id="ARBA00010838"/>
    </source>
</evidence>
<comment type="similarity">
    <text evidence="1 4">Belongs to the glycosyl hydrolase 1 family.</text>
</comment>
<dbReference type="Pfam" id="PF00232">
    <property type="entry name" value="Glyco_hydro_1"/>
    <property type="match status" value="1"/>
</dbReference>
<dbReference type="PANTHER" id="PTHR10353">
    <property type="entry name" value="GLYCOSYL HYDROLASE"/>
    <property type="match status" value="1"/>
</dbReference>
<dbReference type="GO" id="GO:0008422">
    <property type="term" value="F:beta-glucosidase activity"/>
    <property type="evidence" value="ECO:0000318"/>
    <property type="project" value="GO_Central"/>
</dbReference>
<evidence type="ECO:0000313" key="7">
    <source>
        <dbReference type="RefSeq" id="XP_021863298.2"/>
    </source>
</evidence>
<evidence type="ECO:0000313" key="6">
    <source>
        <dbReference type="Proteomes" id="UP000813463"/>
    </source>
</evidence>
<feature type="signal peptide" evidence="5">
    <location>
        <begin position="1"/>
        <end position="24"/>
    </location>
</feature>
<dbReference type="RefSeq" id="XP_021863298.2">
    <property type="nucleotide sequence ID" value="XM_022007606.2"/>
</dbReference>
<feature type="chain" id="PRO_5047277150" evidence="5">
    <location>
        <begin position="25"/>
        <end position="518"/>
    </location>
</feature>